<dbReference type="RefSeq" id="WP_129080584.1">
    <property type="nucleotide sequence ID" value="NZ_QOUX01000047.1"/>
</dbReference>
<organism evidence="3 4">
    <name type="scientific">Anaerobacillus alkaliphilus</name>
    <dbReference type="NCBI Taxonomy" id="1548597"/>
    <lineage>
        <taxon>Bacteria</taxon>
        <taxon>Bacillati</taxon>
        <taxon>Bacillota</taxon>
        <taxon>Bacilli</taxon>
        <taxon>Bacillales</taxon>
        <taxon>Bacillaceae</taxon>
        <taxon>Anaerobacillus</taxon>
    </lineage>
</organism>
<dbReference type="AlphaFoldDB" id="A0A4Q0VP27"/>
<dbReference type="EMBL" id="QOUX01000047">
    <property type="protein sequence ID" value="RXI96612.1"/>
    <property type="molecule type" value="Genomic_DNA"/>
</dbReference>
<comment type="caution">
    <text evidence="3">The sequence shown here is derived from an EMBL/GenBank/DDBJ whole genome shotgun (WGS) entry which is preliminary data.</text>
</comment>
<accession>A0A4Q0VP27</accession>
<dbReference type="InterPro" id="IPR018728">
    <property type="entry name" value="DUF2268"/>
</dbReference>
<name>A0A4Q0VP27_9BACI</name>
<dbReference type="Pfam" id="PF10026">
    <property type="entry name" value="DUF2268"/>
    <property type="match status" value="1"/>
</dbReference>
<sequence length="316" mass="36389">MRKIFYGSIVVVFIGAILFLNFYSFFSSSTTVSYQGQQFTIIPAYEGMVEYVEQARKSDEDEREKIFEKTVLEPFTKEFWGQTFDIYSSLPIQMIKDIDKLEESINLLKNSNATEIIAEALKTSASYLSGPNIKVYVLALDPDRRFEIEHMKGLYGIAYGNGNILIMIDPHSPWEELLPYLVAHEYHHEVVLGRIIGGYHDGTLLSTVIIEGKADTFASIVYPEVVAPWTIALSYEEEKAVWEKMSVYLNIDTYGIVSKFQFGHSGLNIPQWSGYKVGYQIMQDLLANEPELTISEWTNMRNEEILRRSRFEERFN</sequence>
<keyword evidence="1" id="KW-0812">Transmembrane</keyword>
<feature type="domain" description="DUF2268" evidence="2">
    <location>
        <begin position="115"/>
        <end position="306"/>
    </location>
</feature>
<dbReference type="OrthoDB" id="1437293at2"/>
<evidence type="ECO:0000313" key="3">
    <source>
        <dbReference type="EMBL" id="RXI96612.1"/>
    </source>
</evidence>
<gene>
    <name evidence="3" type="ORF">DS745_23210</name>
</gene>
<evidence type="ECO:0000313" key="4">
    <source>
        <dbReference type="Proteomes" id="UP000290649"/>
    </source>
</evidence>
<reference evidence="3 4" key="1">
    <citation type="journal article" date="2019" name="Int. J. Syst. Evol. Microbiol.">
        <title>Anaerobacillus alkaliphilus sp. nov., a novel alkaliphilic and moderately halophilic bacterium.</title>
        <authorList>
            <person name="Borsodi A.K."/>
            <person name="Aszalos J.M."/>
            <person name="Bihari P."/>
            <person name="Nagy I."/>
            <person name="Schumann P."/>
            <person name="Sproer C."/>
            <person name="Kovacs A.L."/>
            <person name="Boka K."/>
            <person name="Dobosy P."/>
            <person name="Ovari M."/>
            <person name="Szili-Kovacs T."/>
            <person name="Toth E."/>
        </authorList>
    </citation>
    <scope>NUCLEOTIDE SEQUENCE [LARGE SCALE GENOMIC DNA]</scope>
    <source>
        <strain evidence="3 4">B16-10</strain>
    </source>
</reference>
<protein>
    <recommendedName>
        <fullName evidence="2">DUF2268 domain-containing protein</fullName>
    </recommendedName>
</protein>
<keyword evidence="4" id="KW-1185">Reference proteome</keyword>
<evidence type="ECO:0000256" key="1">
    <source>
        <dbReference type="SAM" id="Phobius"/>
    </source>
</evidence>
<feature type="transmembrane region" description="Helical" evidence="1">
    <location>
        <begin position="5"/>
        <end position="26"/>
    </location>
</feature>
<keyword evidence="1" id="KW-0472">Membrane</keyword>
<evidence type="ECO:0000259" key="2">
    <source>
        <dbReference type="Pfam" id="PF10026"/>
    </source>
</evidence>
<proteinExistence type="predicted"/>
<keyword evidence="1" id="KW-1133">Transmembrane helix</keyword>
<dbReference type="Proteomes" id="UP000290649">
    <property type="component" value="Unassembled WGS sequence"/>
</dbReference>